<evidence type="ECO:0000256" key="12">
    <source>
        <dbReference type="ARBA" id="ARBA00029354"/>
    </source>
</evidence>
<feature type="active site" evidence="13">
    <location>
        <position position="67"/>
    </location>
</feature>
<dbReference type="SUPFAM" id="SSF53098">
    <property type="entry name" value="Ribonuclease H-like"/>
    <property type="match status" value="1"/>
</dbReference>
<feature type="binding site" evidence="13">
    <location>
        <position position="67"/>
    </location>
    <ligand>
        <name>Mg(2+)</name>
        <dbReference type="ChEBI" id="CHEBI:18420"/>
        <label>2</label>
    </ligand>
</feature>
<evidence type="ECO:0000256" key="14">
    <source>
        <dbReference type="NCBIfam" id="TIGR00228"/>
    </source>
</evidence>
<keyword evidence="2 13" id="KW-0963">Cytoplasm</keyword>
<dbReference type="Gene3D" id="3.30.420.10">
    <property type="entry name" value="Ribonuclease H-like superfamily/Ribonuclease H"/>
    <property type="match status" value="1"/>
</dbReference>
<dbReference type="FunFam" id="3.30.420.10:FF:000002">
    <property type="entry name" value="Crossover junction endodeoxyribonuclease RuvC"/>
    <property type="match status" value="1"/>
</dbReference>
<dbReference type="Pfam" id="PF02075">
    <property type="entry name" value="RuvC"/>
    <property type="match status" value="1"/>
</dbReference>
<dbReference type="GO" id="GO:0000287">
    <property type="term" value="F:magnesium ion binding"/>
    <property type="evidence" value="ECO:0007669"/>
    <property type="project" value="UniProtKB-UniRule"/>
</dbReference>
<dbReference type="InterPro" id="IPR012337">
    <property type="entry name" value="RNaseH-like_sf"/>
</dbReference>
<keyword evidence="11 13" id="KW-0234">DNA repair</keyword>
<name>A0A2M7RBT7_9BACT</name>
<dbReference type="PANTHER" id="PTHR30194">
    <property type="entry name" value="CROSSOVER JUNCTION ENDODEOXYRIBONUCLEASE RUVC"/>
    <property type="match status" value="1"/>
</dbReference>
<accession>A0A2M7RBT7</accession>
<organism evidence="15 16">
    <name type="scientific">Candidatus Komeilibacteria bacterium CG_4_10_14_0_8_um_filter_37_78</name>
    <dbReference type="NCBI Taxonomy" id="1974471"/>
    <lineage>
        <taxon>Bacteria</taxon>
        <taxon>Candidatus Komeiliibacteriota</taxon>
    </lineage>
</organism>
<keyword evidence="6 13" id="KW-0227">DNA damage</keyword>
<dbReference type="InterPro" id="IPR020563">
    <property type="entry name" value="X-over_junc_endoDNase_Mg_BS"/>
</dbReference>
<keyword evidence="3 13" id="KW-0540">Nuclease</keyword>
<feature type="binding site" evidence="13">
    <location>
        <position position="7"/>
    </location>
    <ligand>
        <name>Mg(2+)</name>
        <dbReference type="ChEBI" id="CHEBI:18420"/>
        <label>1</label>
    </ligand>
</feature>
<evidence type="ECO:0000313" key="16">
    <source>
        <dbReference type="Proteomes" id="UP000228689"/>
    </source>
</evidence>
<reference evidence="16" key="1">
    <citation type="submission" date="2017-09" db="EMBL/GenBank/DDBJ databases">
        <title>Depth-based differentiation of microbial function through sediment-hosted aquifers and enrichment of novel symbionts in the deep terrestrial subsurface.</title>
        <authorList>
            <person name="Probst A.J."/>
            <person name="Ladd B."/>
            <person name="Jarett J.K."/>
            <person name="Geller-Mcgrath D.E."/>
            <person name="Sieber C.M.K."/>
            <person name="Emerson J.B."/>
            <person name="Anantharaman K."/>
            <person name="Thomas B.C."/>
            <person name="Malmstrom R."/>
            <person name="Stieglmeier M."/>
            <person name="Klingl A."/>
            <person name="Woyke T."/>
            <person name="Ryan C.M."/>
            <person name="Banfield J.F."/>
        </authorList>
    </citation>
    <scope>NUCLEOTIDE SEQUENCE [LARGE SCALE GENOMIC DNA]</scope>
</reference>
<evidence type="ECO:0000256" key="2">
    <source>
        <dbReference type="ARBA" id="ARBA00022490"/>
    </source>
</evidence>
<dbReference type="GO" id="GO:0006310">
    <property type="term" value="P:DNA recombination"/>
    <property type="evidence" value="ECO:0007669"/>
    <property type="project" value="UniProtKB-UniRule"/>
</dbReference>
<evidence type="ECO:0000256" key="6">
    <source>
        <dbReference type="ARBA" id="ARBA00022763"/>
    </source>
</evidence>
<comment type="subcellular location">
    <subcellularLocation>
        <location evidence="13">Cytoplasm</location>
    </subcellularLocation>
</comment>
<evidence type="ECO:0000256" key="7">
    <source>
        <dbReference type="ARBA" id="ARBA00022801"/>
    </source>
</evidence>
<dbReference type="PANTHER" id="PTHR30194:SF3">
    <property type="entry name" value="CROSSOVER JUNCTION ENDODEOXYRIBONUCLEASE RUVC"/>
    <property type="match status" value="1"/>
</dbReference>
<evidence type="ECO:0000256" key="3">
    <source>
        <dbReference type="ARBA" id="ARBA00022722"/>
    </source>
</evidence>
<comment type="similarity">
    <text evidence="1 13">Belongs to the RuvC family.</text>
</comment>
<dbReference type="PRINTS" id="PR00696">
    <property type="entry name" value="RSOLVASERUVC"/>
</dbReference>
<dbReference type="GO" id="GO:0006281">
    <property type="term" value="P:DNA repair"/>
    <property type="evidence" value="ECO:0007669"/>
    <property type="project" value="UniProtKB-UniRule"/>
</dbReference>
<dbReference type="GO" id="GO:0005737">
    <property type="term" value="C:cytoplasm"/>
    <property type="evidence" value="ECO:0007669"/>
    <property type="project" value="UniProtKB-SubCell"/>
</dbReference>
<dbReference type="InterPro" id="IPR002176">
    <property type="entry name" value="X-over_junc_endoDNase_RuvC"/>
</dbReference>
<keyword evidence="5 13" id="KW-0255">Endonuclease</keyword>
<keyword evidence="4 13" id="KW-0479">Metal-binding</keyword>
<dbReference type="EC" id="3.1.21.10" evidence="13 14"/>
<keyword evidence="10 13" id="KW-0233">DNA recombination</keyword>
<dbReference type="PROSITE" id="PS01321">
    <property type="entry name" value="RUVC"/>
    <property type="match status" value="1"/>
</dbReference>
<dbReference type="GO" id="GO:0008821">
    <property type="term" value="F:crossover junction DNA endonuclease activity"/>
    <property type="evidence" value="ECO:0007669"/>
    <property type="project" value="UniProtKB-UniRule"/>
</dbReference>
<dbReference type="NCBIfam" id="NF000711">
    <property type="entry name" value="PRK00039.2-1"/>
    <property type="match status" value="1"/>
</dbReference>
<keyword evidence="9 13" id="KW-0238">DNA-binding</keyword>
<gene>
    <name evidence="13" type="primary">ruvC</name>
    <name evidence="15" type="ORF">COY67_02945</name>
</gene>
<dbReference type="AlphaFoldDB" id="A0A2M7RBT7"/>
<keyword evidence="7 13" id="KW-0378">Hydrolase</keyword>
<evidence type="ECO:0000256" key="10">
    <source>
        <dbReference type="ARBA" id="ARBA00023172"/>
    </source>
</evidence>
<evidence type="ECO:0000256" key="8">
    <source>
        <dbReference type="ARBA" id="ARBA00022842"/>
    </source>
</evidence>
<feature type="active site" evidence="13">
    <location>
        <position position="140"/>
    </location>
</feature>
<evidence type="ECO:0000313" key="15">
    <source>
        <dbReference type="EMBL" id="PIY94220.1"/>
    </source>
</evidence>
<comment type="cofactor">
    <cofactor evidence="13">
        <name>Mg(2+)</name>
        <dbReference type="ChEBI" id="CHEBI:18420"/>
    </cofactor>
    <text evidence="13">Binds 2 Mg(2+) ion per subunit.</text>
</comment>
<comment type="caution">
    <text evidence="15">The sequence shown here is derived from an EMBL/GenBank/DDBJ whole genome shotgun (WGS) entry which is preliminary data.</text>
</comment>
<comment type="function">
    <text evidence="13">The RuvA-RuvB-RuvC complex processes Holliday junction (HJ) DNA during genetic recombination and DNA repair. Endonuclease that resolves HJ intermediates. Cleaves cruciform DNA by making single-stranded nicks across the HJ at symmetrical positions within the homologous arms, yielding a 5'-phosphate and a 3'-hydroxyl group; requires a central core of homology in the junction. The consensus cleavage sequence is 5'-(A/T)TT(C/G)-3'. Cleavage occurs on the 3'-side of the TT dinucleotide at the point of strand exchange. HJ branch migration catalyzed by RuvA-RuvB allows RuvC to scan DNA until it finds its consensus sequence, where it cleaves and resolves the cruciform DNA.</text>
</comment>
<dbReference type="GO" id="GO:0048476">
    <property type="term" value="C:Holliday junction resolvase complex"/>
    <property type="evidence" value="ECO:0007669"/>
    <property type="project" value="UniProtKB-UniRule"/>
</dbReference>
<dbReference type="EMBL" id="PFMC01000071">
    <property type="protein sequence ID" value="PIY94220.1"/>
    <property type="molecule type" value="Genomic_DNA"/>
</dbReference>
<evidence type="ECO:0000256" key="5">
    <source>
        <dbReference type="ARBA" id="ARBA00022759"/>
    </source>
</evidence>
<evidence type="ECO:0000256" key="13">
    <source>
        <dbReference type="HAMAP-Rule" id="MF_00034"/>
    </source>
</evidence>
<dbReference type="GO" id="GO:0003677">
    <property type="term" value="F:DNA binding"/>
    <property type="evidence" value="ECO:0007669"/>
    <property type="project" value="UniProtKB-KW"/>
</dbReference>
<protein>
    <recommendedName>
        <fullName evidence="13 14">Crossover junction endodeoxyribonuclease RuvC</fullName>
        <ecNumber evidence="13 14">3.1.21.10</ecNumber>
    </recommendedName>
    <alternativeName>
        <fullName evidence="13">Holliday junction nuclease RuvC</fullName>
    </alternativeName>
    <alternativeName>
        <fullName evidence="13">Holliday junction resolvase RuvC</fullName>
    </alternativeName>
</protein>
<dbReference type="CDD" id="cd16962">
    <property type="entry name" value="RuvC"/>
    <property type="match status" value="1"/>
</dbReference>
<feature type="active site" evidence="13">
    <location>
        <position position="7"/>
    </location>
</feature>
<keyword evidence="8 13" id="KW-0460">Magnesium</keyword>
<sequence>MTILGIDPGFADTGFGIIKKQGEKIIPVDYGSIQTVAKQPFEDRLFYIYTQTLSLLKNYRPDYIAIEELFFFRNTTTVIKVSQARGVIILAAKQTKTPIYEFTPLQIKQALTGYGRADKNQMGNMVKAILNLDKIPKPDDASDALAAALCCLSSLKMKKLGK</sequence>
<evidence type="ECO:0000256" key="11">
    <source>
        <dbReference type="ARBA" id="ARBA00023204"/>
    </source>
</evidence>
<comment type="subunit">
    <text evidence="13">Homodimer which binds Holliday junction (HJ) DNA. The HJ becomes 2-fold symmetrical on binding to RuvC with unstacked arms; it has a different conformation from HJ DNA in complex with RuvA. In the full resolvosome a probable DNA-RuvA(4)-RuvB(12)-RuvC(2) complex forms which resolves the HJ.</text>
</comment>
<comment type="catalytic activity">
    <reaction evidence="12 13">
        <text>Endonucleolytic cleavage at a junction such as a reciprocal single-stranded crossover between two homologous DNA duplexes (Holliday junction).</text>
        <dbReference type="EC" id="3.1.21.10"/>
    </reaction>
</comment>
<dbReference type="NCBIfam" id="TIGR00228">
    <property type="entry name" value="ruvC"/>
    <property type="match status" value="1"/>
</dbReference>
<proteinExistence type="inferred from homology"/>
<dbReference type="InterPro" id="IPR036397">
    <property type="entry name" value="RNaseH_sf"/>
</dbReference>
<evidence type="ECO:0000256" key="4">
    <source>
        <dbReference type="ARBA" id="ARBA00022723"/>
    </source>
</evidence>
<feature type="binding site" evidence="13">
    <location>
        <position position="140"/>
    </location>
    <ligand>
        <name>Mg(2+)</name>
        <dbReference type="ChEBI" id="CHEBI:18420"/>
        <label>1</label>
    </ligand>
</feature>
<dbReference type="Proteomes" id="UP000228689">
    <property type="component" value="Unassembled WGS sequence"/>
</dbReference>
<evidence type="ECO:0000256" key="1">
    <source>
        <dbReference type="ARBA" id="ARBA00009518"/>
    </source>
</evidence>
<dbReference type="HAMAP" id="MF_00034">
    <property type="entry name" value="RuvC"/>
    <property type="match status" value="1"/>
</dbReference>
<evidence type="ECO:0000256" key="9">
    <source>
        <dbReference type="ARBA" id="ARBA00023125"/>
    </source>
</evidence>